<dbReference type="AlphaFoldDB" id="A0A0D2IPQ2"/>
<evidence type="ECO:0000313" key="3">
    <source>
        <dbReference type="Proteomes" id="UP000053617"/>
    </source>
</evidence>
<feature type="compositionally biased region" description="Pro residues" evidence="1">
    <location>
        <begin position="511"/>
        <end position="521"/>
    </location>
</feature>
<gene>
    <name evidence="2" type="ORF">Z518_06013</name>
</gene>
<feature type="region of interest" description="Disordered" evidence="1">
    <location>
        <begin position="358"/>
        <end position="406"/>
    </location>
</feature>
<name>A0A0D2IPQ2_9EURO</name>
<dbReference type="VEuPathDB" id="FungiDB:Z518_06013"/>
<feature type="region of interest" description="Disordered" evidence="1">
    <location>
        <begin position="251"/>
        <end position="299"/>
    </location>
</feature>
<accession>A0A0D2IPQ2</accession>
<proteinExistence type="predicted"/>
<feature type="compositionally biased region" description="Basic and acidic residues" evidence="1">
    <location>
        <begin position="685"/>
        <end position="695"/>
    </location>
</feature>
<organism evidence="2 3">
    <name type="scientific">Rhinocladiella mackenziei CBS 650.93</name>
    <dbReference type="NCBI Taxonomy" id="1442369"/>
    <lineage>
        <taxon>Eukaryota</taxon>
        <taxon>Fungi</taxon>
        <taxon>Dikarya</taxon>
        <taxon>Ascomycota</taxon>
        <taxon>Pezizomycotina</taxon>
        <taxon>Eurotiomycetes</taxon>
        <taxon>Chaetothyriomycetidae</taxon>
        <taxon>Chaetothyriales</taxon>
        <taxon>Herpotrichiellaceae</taxon>
        <taxon>Rhinocladiella</taxon>
    </lineage>
</organism>
<feature type="compositionally biased region" description="Polar residues" evidence="1">
    <location>
        <begin position="820"/>
        <end position="830"/>
    </location>
</feature>
<evidence type="ECO:0000256" key="1">
    <source>
        <dbReference type="SAM" id="MobiDB-lite"/>
    </source>
</evidence>
<reference evidence="2 3" key="1">
    <citation type="submission" date="2015-01" db="EMBL/GenBank/DDBJ databases">
        <title>The Genome Sequence of Rhinocladiella mackenzie CBS 650.93.</title>
        <authorList>
            <consortium name="The Broad Institute Genomics Platform"/>
            <person name="Cuomo C."/>
            <person name="de Hoog S."/>
            <person name="Gorbushina A."/>
            <person name="Stielow B."/>
            <person name="Teixiera M."/>
            <person name="Abouelleil A."/>
            <person name="Chapman S.B."/>
            <person name="Priest M."/>
            <person name="Young S.K."/>
            <person name="Wortman J."/>
            <person name="Nusbaum C."/>
            <person name="Birren B."/>
        </authorList>
    </citation>
    <scope>NUCLEOTIDE SEQUENCE [LARGE SCALE GENOMIC DNA]</scope>
    <source>
        <strain evidence="2 3">CBS 650.93</strain>
    </source>
</reference>
<dbReference type="GeneID" id="25294084"/>
<dbReference type="HOGENOM" id="CLU_325753_0_0_1"/>
<feature type="compositionally biased region" description="Polar residues" evidence="1">
    <location>
        <begin position="358"/>
        <end position="369"/>
    </location>
</feature>
<dbReference type="EMBL" id="KN847478">
    <property type="protein sequence ID" value="KIX05141.1"/>
    <property type="molecule type" value="Genomic_DNA"/>
</dbReference>
<feature type="region of interest" description="Disordered" evidence="1">
    <location>
        <begin position="482"/>
        <end position="716"/>
    </location>
</feature>
<keyword evidence="3" id="KW-1185">Reference proteome</keyword>
<feature type="compositionally biased region" description="Low complexity" evidence="1">
    <location>
        <begin position="832"/>
        <end position="842"/>
    </location>
</feature>
<feature type="region of interest" description="Disordered" evidence="1">
    <location>
        <begin position="779"/>
        <end position="862"/>
    </location>
</feature>
<protein>
    <submittedName>
        <fullName evidence="2">Uncharacterized protein</fullName>
    </submittedName>
</protein>
<dbReference type="RefSeq" id="XP_013272277.1">
    <property type="nucleotide sequence ID" value="XM_013416823.1"/>
</dbReference>
<feature type="region of interest" description="Disordered" evidence="1">
    <location>
        <begin position="21"/>
        <end position="40"/>
    </location>
</feature>
<feature type="compositionally biased region" description="Basic and acidic residues" evidence="1">
    <location>
        <begin position="30"/>
        <end position="40"/>
    </location>
</feature>
<feature type="compositionally biased region" description="Pro residues" evidence="1">
    <location>
        <begin position="625"/>
        <end position="634"/>
    </location>
</feature>
<feature type="compositionally biased region" description="Basic residues" evidence="1">
    <location>
        <begin position="549"/>
        <end position="567"/>
    </location>
</feature>
<evidence type="ECO:0000313" key="2">
    <source>
        <dbReference type="EMBL" id="KIX05141.1"/>
    </source>
</evidence>
<dbReference type="Proteomes" id="UP000053617">
    <property type="component" value="Unassembled WGS sequence"/>
</dbReference>
<sequence length="885" mass="98056">MASVADLLNPTPVVSVTDLLNPVPAEATQGDDKASRDEGENQHIAVLPTERHICPDGRPRVYCHDLSVLVRTYKKLATENNTEAASANDQIFPLPKSTGEWITGEEEHRFPLPEYFPPTVKEFWALTEWDQLHKLYYLCEVYNITEREIDMETIGGNKDTLPKIRYHPSHQKSLPFSELLRRKLKPTAERTAEDALVLFRHAGVVGPLKVLAVLAHRLELSFQTLLYHATPPTPGNGRRTQPQFVDIYFTPYVPTNMPRPPEESEREPQTNSEGGQREDENQYCRPDPQTARLPGIDDLRKGYERTGGMVSDFDFHIQGISRRVTQLDIGTPTQEYVSPTQQYVNVPSRPDYIGVPTTQHNDNVRSTPDNVGAPPTAGAELLHPPPTTGPATETETETHLPAPSTGKTAGTGYLCIYLPGFLERYGGRRDFTQDKRPRLEPPFNFEKLLEERNVPARRRPERTHEIFCRLLKECLPPGAPITKTRVEFPPEEEMQEASSFTGPAEDMWPLSPSPSPPPPLPPRRRNGSAKQVRFNLSESETVSFEPRRSRLGRMTRKPPSRPNRRFPRPGPLSVLAGDDTVRRPVHRGAGGTLPLPSFNPPMAGQLPPMVTDSHPPLGTFSFPPMENPNLPPPLTNYNPLPTANHDPPQRSSQNRPPRATRTPSLPRANTRRRTTHDSPPLPSRHHLDVPDRDPFAMEAPNPPTTASSDFPDLGTLNPRFMADPSPPPMLSYPPLGMAGDNPPPMSSYPPLGMAGHNPPPPMSSYPPLGMAGHNPPPMSSYPPLGMAEHNPPPMANLSPLLVADPSPPPMSNHPPLGMTGLNSPPRTTLNRPPMTGSSSPPMSSYPPLPLPGSNHVPLPSQLPARGMGYDPWRPPPGYQLYHHHG</sequence>